<keyword evidence="3" id="KW-1185">Reference proteome</keyword>
<name>A0A2J6R8E7_HYAVF</name>
<protein>
    <submittedName>
        <fullName evidence="2">Uncharacterized protein</fullName>
    </submittedName>
</protein>
<evidence type="ECO:0000256" key="1">
    <source>
        <dbReference type="SAM" id="Phobius"/>
    </source>
</evidence>
<dbReference type="EMBL" id="KZ613953">
    <property type="protein sequence ID" value="PMD34799.1"/>
    <property type="molecule type" value="Genomic_DNA"/>
</dbReference>
<feature type="transmembrane region" description="Helical" evidence="1">
    <location>
        <begin position="74"/>
        <end position="95"/>
    </location>
</feature>
<reference evidence="2 3" key="1">
    <citation type="submission" date="2016-04" db="EMBL/GenBank/DDBJ databases">
        <title>A degradative enzymes factory behind the ericoid mycorrhizal symbiosis.</title>
        <authorList>
            <consortium name="DOE Joint Genome Institute"/>
            <person name="Martino E."/>
            <person name="Morin E."/>
            <person name="Grelet G."/>
            <person name="Kuo A."/>
            <person name="Kohler A."/>
            <person name="Daghino S."/>
            <person name="Barry K."/>
            <person name="Choi C."/>
            <person name="Cichocki N."/>
            <person name="Clum A."/>
            <person name="Copeland A."/>
            <person name="Hainaut M."/>
            <person name="Haridas S."/>
            <person name="Labutti K."/>
            <person name="Lindquist E."/>
            <person name="Lipzen A."/>
            <person name="Khouja H.-R."/>
            <person name="Murat C."/>
            <person name="Ohm R."/>
            <person name="Olson A."/>
            <person name="Spatafora J."/>
            <person name="Veneault-Fourrey C."/>
            <person name="Henrissat B."/>
            <person name="Grigoriev I."/>
            <person name="Martin F."/>
            <person name="Perotto S."/>
        </authorList>
    </citation>
    <scope>NUCLEOTIDE SEQUENCE [LARGE SCALE GENOMIC DNA]</scope>
    <source>
        <strain evidence="2 3">F</strain>
    </source>
</reference>
<gene>
    <name evidence="2" type="ORF">L207DRAFT_126901</name>
</gene>
<sequence length="107" mass="11841">MLLLMCATTVPTFFVFVYGSTVLSVNDAYEFPTFSERLVLGDREAHSHGGVDIVRVAITGCVSRCAGVVRDTQWLGWLMELLILHCIAWLAWMVYPDLALSVWCGGA</sequence>
<dbReference type="AlphaFoldDB" id="A0A2J6R8E7"/>
<accession>A0A2J6R8E7</accession>
<evidence type="ECO:0000313" key="3">
    <source>
        <dbReference type="Proteomes" id="UP000235786"/>
    </source>
</evidence>
<keyword evidence="1" id="KW-1133">Transmembrane helix</keyword>
<proteinExistence type="predicted"/>
<evidence type="ECO:0000313" key="2">
    <source>
        <dbReference type="EMBL" id="PMD34799.1"/>
    </source>
</evidence>
<dbReference type="Proteomes" id="UP000235786">
    <property type="component" value="Unassembled WGS sequence"/>
</dbReference>
<keyword evidence="1" id="KW-0472">Membrane</keyword>
<keyword evidence="1" id="KW-0812">Transmembrane</keyword>
<organism evidence="2 3">
    <name type="scientific">Hyaloscypha variabilis (strain UAMH 11265 / GT02V1 / F)</name>
    <name type="common">Meliniomyces variabilis</name>
    <dbReference type="NCBI Taxonomy" id="1149755"/>
    <lineage>
        <taxon>Eukaryota</taxon>
        <taxon>Fungi</taxon>
        <taxon>Dikarya</taxon>
        <taxon>Ascomycota</taxon>
        <taxon>Pezizomycotina</taxon>
        <taxon>Leotiomycetes</taxon>
        <taxon>Helotiales</taxon>
        <taxon>Hyaloscyphaceae</taxon>
        <taxon>Hyaloscypha</taxon>
        <taxon>Hyaloscypha variabilis</taxon>
    </lineage>
</organism>